<sequence>MEANEEGDSRTWKSILCGWTHPTQVLVEGEAPVIKYEMDWTPAEYELTLGNDMALNAIFNGVTPNVFKMISKCTVAKEAW</sequence>
<dbReference type="Proteomes" id="UP001454036">
    <property type="component" value="Unassembled WGS sequence"/>
</dbReference>
<name>A0AAV3QYZ1_LITER</name>
<dbReference type="EMBL" id="BAABME010006326">
    <property type="protein sequence ID" value="GAA0168047.1"/>
    <property type="molecule type" value="Genomic_DNA"/>
</dbReference>
<reference evidence="1 2" key="1">
    <citation type="submission" date="2024-01" db="EMBL/GenBank/DDBJ databases">
        <title>The complete chloroplast genome sequence of Lithospermum erythrorhizon: insights into the phylogenetic relationship among Boraginaceae species and the maternal lineages of purple gromwells.</title>
        <authorList>
            <person name="Okada T."/>
            <person name="Watanabe K."/>
        </authorList>
    </citation>
    <scope>NUCLEOTIDE SEQUENCE [LARGE SCALE GENOMIC DNA]</scope>
</reference>
<accession>A0AAV3QYZ1</accession>
<comment type="caution">
    <text evidence="1">The sequence shown here is derived from an EMBL/GenBank/DDBJ whole genome shotgun (WGS) entry which is preliminary data.</text>
</comment>
<evidence type="ECO:0000313" key="2">
    <source>
        <dbReference type="Proteomes" id="UP001454036"/>
    </source>
</evidence>
<evidence type="ECO:0000313" key="1">
    <source>
        <dbReference type="EMBL" id="GAA0168047.1"/>
    </source>
</evidence>
<protein>
    <recommendedName>
        <fullName evidence="3">Gag-pol polyprotein</fullName>
    </recommendedName>
</protein>
<proteinExistence type="predicted"/>
<organism evidence="1 2">
    <name type="scientific">Lithospermum erythrorhizon</name>
    <name type="common">Purple gromwell</name>
    <name type="synonym">Lithospermum officinale var. erythrorhizon</name>
    <dbReference type="NCBI Taxonomy" id="34254"/>
    <lineage>
        <taxon>Eukaryota</taxon>
        <taxon>Viridiplantae</taxon>
        <taxon>Streptophyta</taxon>
        <taxon>Embryophyta</taxon>
        <taxon>Tracheophyta</taxon>
        <taxon>Spermatophyta</taxon>
        <taxon>Magnoliopsida</taxon>
        <taxon>eudicotyledons</taxon>
        <taxon>Gunneridae</taxon>
        <taxon>Pentapetalae</taxon>
        <taxon>asterids</taxon>
        <taxon>lamiids</taxon>
        <taxon>Boraginales</taxon>
        <taxon>Boraginaceae</taxon>
        <taxon>Boraginoideae</taxon>
        <taxon>Lithospermeae</taxon>
        <taxon>Lithospermum</taxon>
    </lineage>
</organism>
<gene>
    <name evidence="1" type="ORF">LIER_22856</name>
</gene>
<dbReference type="AlphaFoldDB" id="A0AAV3QYZ1"/>
<evidence type="ECO:0008006" key="3">
    <source>
        <dbReference type="Google" id="ProtNLM"/>
    </source>
</evidence>
<keyword evidence="2" id="KW-1185">Reference proteome</keyword>